<comment type="caution">
    <text evidence="2">The sequence shown here is derived from an EMBL/GenBank/DDBJ whole genome shotgun (WGS) entry which is preliminary data.</text>
</comment>
<accession>A0ABD0KG68</accession>
<proteinExistence type="predicted"/>
<dbReference type="AlphaFoldDB" id="A0ABD0KG68"/>
<dbReference type="PANTHER" id="PTHR47163">
    <property type="entry name" value="DDE_TNP_IS1595 DOMAIN-CONTAINING PROTEIN"/>
    <property type="match status" value="1"/>
</dbReference>
<dbReference type="Proteomes" id="UP001519460">
    <property type="component" value="Unassembled WGS sequence"/>
</dbReference>
<reference evidence="2 3" key="1">
    <citation type="journal article" date="2023" name="Sci. Data">
        <title>Genome assembly of the Korean intertidal mud-creeper Batillaria attramentaria.</title>
        <authorList>
            <person name="Patra A.K."/>
            <person name="Ho P.T."/>
            <person name="Jun S."/>
            <person name="Lee S.J."/>
            <person name="Kim Y."/>
            <person name="Won Y.J."/>
        </authorList>
    </citation>
    <scope>NUCLEOTIDE SEQUENCE [LARGE SCALE GENOMIC DNA]</scope>
    <source>
        <strain evidence="2">Wonlab-2016</strain>
    </source>
</reference>
<evidence type="ECO:0000313" key="2">
    <source>
        <dbReference type="EMBL" id="KAK7486102.1"/>
    </source>
</evidence>
<sequence>MAGRPRNPEHLVPVAQVIQPQQMLQEEWRLQTLLPAIQDTEEAIRWLARRGLLKNEQLCHVCGNRMTVGTFNGHTDGKRWRCPGRCNVTKTIRDGSWFEKSKISLPNNILLLYCWHMDLPQVQVARELEVSTRTVVDWMNFIREVCEEDLRLHPQQVGGLDEQTVAGGTLGVRGDRESGRCFMVEVPDRTRATLEPIVLQYVLPGSHIIPDGWRAYGNLAQVGGGIYLHDVIVHDQHFVDPNNRNIHTNNIENTWMRAKRKLRRQFGTSEDLFPSYLAEFLWRNRYRNDQHYYFSRLLTCIREQY</sequence>
<dbReference type="SMART" id="SM01126">
    <property type="entry name" value="DDE_Tnp_IS1595"/>
    <property type="match status" value="1"/>
</dbReference>
<dbReference type="EMBL" id="JACVVK020000184">
    <property type="protein sequence ID" value="KAK7486102.1"/>
    <property type="molecule type" value="Genomic_DNA"/>
</dbReference>
<dbReference type="PANTHER" id="PTHR47163:SF2">
    <property type="entry name" value="SI:DKEY-17M8.2"/>
    <property type="match status" value="1"/>
</dbReference>
<dbReference type="InterPro" id="IPR053164">
    <property type="entry name" value="IS1016-like_transposase"/>
</dbReference>
<evidence type="ECO:0000259" key="1">
    <source>
        <dbReference type="SMART" id="SM01126"/>
    </source>
</evidence>
<dbReference type="InterPro" id="IPR024445">
    <property type="entry name" value="Tnp_ISXO2-like"/>
</dbReference>
<dbReference type="Pfam" id="PF12762">
    <property type="entry name" value="DDE_Tnp_IS1595"/>
    <property type="match status" value="1"/>
</dbReference>
<evidence type="ECO:0000313" key="3">
    <source>
        <dbReference type="Proteomes" id="UP001519460"/>
    </source>
</evidence>
<name>A0ABD0KG68_9CAEN</name>
<organism evidence="2 3">
    <name type="scientific">Batillaria attramentaria</name>
    <dbReference type="NCBI Taxonomy" id="370345"/>
    <lineage>
        <taxon>Eukaryota</taxon>
        <taxon>Metazoa</taxon>
        <taxon>Spiralia</taxon>
        <taxon>Lophotrochozoa</taxon>
        <taxon>Mollusca</taxon>
        <taxon>Gastropoda</taxon>
        <taxon>Caenogastropoda</taxon>
        <taxon>Sorbeoconcha</taxon>
        <taxon>Cerithioidea</taxon>
        <taxon>Batillariidae</taxon>
        <taxon>Batillaria</taxon>
    </lineage>
</organism>
<feature type="domain" description="ISXO2-like transposase" evidence="1">
    <location>
        <begin position="156"/>
        <end position="285"/>
    </location>
</feature>
<gene>
    <name evidence="2" type="ORF">BaRGS_00022711</name>
</gene>
<protein>
    <recommendedName>
        <fullName evidence="1">ISXO2-like transposase domain-containing protein</fullName>
    </recommendedName>
</protein>
<keyword evidence="3" id="KW-1185">Reference proteome</keyword>